<dbReference type="PANTHER" id="PTHR11668:SF496">
    <property type="entry name" value="SERINE_THREONINE-PROTEIN PHOSPHATASE"/>
    <property type="match status" value="1"/>
</dbReference>
<dbReference type="InterPro" id="IPR050341">
    <property type="entry name" value="PP1_catalytic_subunit"/>
</dbReference>
<feature type="non-terminal residue" evidence="4">
    <location>
        <position position="1"/>
    </location>
</feature>
<dbReference type="Proteomes" id="UP000285301">
    <property type="component" value="Unassembled WGS sequence"/>
</dbReference>
<dbReference type="GO" id="GO:0005509">
    <property type="term" value="F:calcium ion binding"/>
    <property type="evidence" value="ECO:0007669"/>
    <property type="project" value="InterPro"/>
</dbReference>
<comment type="similarity">
    <text evidence="1">Belongs to the PPP phosphatase family.</text>
</comment>
<keyword evidence="5" id="KW-1185">Reference proteome</keyword>
<dbReference type="Gene3D" id="1.10.238.10">
    <property type="entry name" value="EF-hand"/>
    <property type="match status" value="1"/>
</dbReference>
<dbReference type="InterPro" id="IPR029052">
    <property type="entry name" value="Metallo-depent_PP-like"/>
</dbReference>
<dbReference type="InterPro" id="IPR004843">
    <property type="entry name" value="Calcineurin-like_PHP"/>
</dbReference>
<proteinExistence type="inferred from homology"/>
<dbReference type="Gene3D" id="3.60.21.10">
    <property type="match status" value="1"/>
</dbReference>
<dbReference type="PROSITE" id="PS00018">
    <property type="entry name" value="EF_HAND_1"/>
    <property type="match status" value="1"/>
</dbReference>
<dbReference type="EMBL" id="NCKU01015654">
    <property type="protein sequence ID" value="RWR99338.1"/>
    <property type="molecule type" value="Genomic_DNA"/>
</dbReference>
<dbReference type="STRING" id="1965070.A0A443Q8P1"/>
<dbReference type="SUPFAM" id="SSF47473">
    <property type="entry name" value="EF-hand"/>
    <property type="match status" value="1"/>
</dbReference>
<protein>
    <recommendedName>
        <fullName evidence="3">EF-hand domain-containing protein</fullName>
    </recommendedName>
</protein>
<name>A0A443Q8P1_9ACAR</name>
<evidence type="ECO:0000256" key="2">
    <source>
        <dbReference type="ARBA" id="ARBA00022837"/>
    </source>
</evidence>
<dbReference type="SMART" id="SM00156">
    <property type="entry name" value="PP2Ac"/>
    <property type="match status" value="1"/>
</dbReference>
<dbReference type="OrthoDB" id="256429at2759"/>
<evidence type="ECO:0000259" key="3">
    <source>
        <dbReference type="PROSITE" id="PS50222"/>
    </source>
</evidence>
<dbReference type="PANTHER" id="PTHR11668">
    <property type="entry name" value="SERINE/THREONINE PROTEIN PHOSPHATASE"/>
    <property type="match status" value="1"/>
</dbReference>
<feature type="domain" description="EF-hand" evidence="3">
    <location>
        <begin position="121"/>
        <end position="156"/>
    </location>
</feature>
<keyword evidence="2" id="KW-0106">Calcium</keyword>
<dbReference type="GO" id="GO:0005634">
    <property type="term" value="C:nucleus"/>
    <property type="evidence" value="ECO:0007669"/>
    <property type="project" value="TreeGrafter"/>
</dbReference>
<sequence length="641" mass="72983">AISPQVSSGDLQEYSLDEAFQFVPREPLRSKEEEMLKSAVFTERDITKLYSDFIQHVYPSIYMSYPAFVDYMAKLGWSTTDLRLHPIFRAFNYRGTGYLSWHELLLGLGAMDPATQHGGHPGELRCGYIFRYYDVNNDGFLDYQDIYRMTADIFRGKEVEADDATVEKEAKHRMAAMNLKTTESLQFSTFLHAVGALTFRGTSVLFRSPIATLQQISLRRPYESAQTLSGAPPAVARRKYKGTCQSCKLKKFKLAVHSIRLDFTGRIVDPKSLVETEGRDVNFTADDPFMEQLRTYSRETVFNPNSIPNNVLDIVRQFDAIYAKRIRAIYPDKKDWQSTDRNVLLNTIQALCRRAEEIFAQETRCVKLTSPCFVLGDIHGNIADLMTFERVLWKTGPTVAPASYLFLGDYVDRGDFGVECVSYLFALKILAPDKFFFCRGNHEIRSIQKVFTFHKECITKYGTRVGPQVWELMNRVFDRMPLCAIIDDSIYGAHGGIPTSVMKIEDLMKIPSPLQEPEGESPAAWEIMWNDPMNPSEFNDLAEFMKIKTENIHGFLSNTKRGTAFYFTEEAVNNFLDANGLTHILRGHEVMPLGYKFHMQGKVTTVFSSSRYCGGTNEAATIFCDSDKMRVVRLETQGSLG</sequence>
<dbReference type="PRINTS" id="PR00114">
    <property type="entry name" value="STPHPHTASE"/>
</dbReference>
<dbReference type="SUPFAM" id="SSF56300">
    <property type="entry name" value="Metallo-dependent phosphatases"/>
    <property type="match status" value="1"/>
</dbReference>
<comment type="caution">
    <text evidence="4">The sequence shown here is derived from an EMBL/GenBank/DDBJ whole genome shotgun (WGS) entry which is preliminary data.</text>
</comment>
<gene>
    <name evidence="4" type="ORF">B4U79_13324</name>
</gene>
<reference evidence="4 5" key="1">
    <citation type="journal article" date="2018" name="Gigascience">
        <title>Genomes of trombidid mites reveal novel predicted allergens and laterally-transferred genes associated with secondary metabolism.</title>
        <authorList>
            <person name="Dong X."/>
            <person name="Chaisiri K."/>
            <person name="Xia D."/>
            <person name="Armstrong S.D."/>
            <person name="Fang Y."/>
            <person name="Donnelly M.J."/>
            <person name="Kadowaki T."/>
            <person name="McGarry J.W."/>
            <person name="Darby A.C."/>
            <person name="Makepeace B.L."/>
        </authorList>
    </citation>
    <scope>NUCLEOTIDE SEQUENCE [LARGE SCALE GENOMIC DNA]</scope>
    <source>
        <strain evidence="4">UoL-WK</strain>
    </source>
</reference>
<dbReference type="AlphaFoldDB" id="A0A443Q8P1"/>
<evidence type="ECO:0000313" key="4">
    <source>
        <dbReference type="EMBL" id="RWR99338.1"/>
    </source>
</evidence>
<dbReference type="InterPro" id="IPR018247">
    <property type="entry name" value="EF_Hand_1_Ca_BS"/>
</dbReference>
<evidence type="ECO:0000256" key="1">
    <source>
        <dbReference type="ARBA" id="ARBA00008294"/>
    </source>
</evidence>
<dbReference type="InterPro" id="IPR006186">
    <property type="entry name" value="Ser/Thr-sp_prot-phosphatase"/>
</dbReference>
<accession>A0A443Q8P1</accession>
<dbReference type="Pfam" id="PF00149">
    <property type="entry name" value="Metallophos"/>
    <property type="match status" value="1"/>
</dbReference>
<dbReference type="InterPro" id="IPR011992">
    <property type="entry name" value="EF-hand-dom_pair"/>
</dbReference>
<dbReference type="InterPro" id="IPR002048">
    <property type="entry name" value="EF_hand_dom"/>
</dbReference>
<evidence type="ECO:0000313" key="5">
    <source>
        <dbReference type="Proteomes" id="UP000285301"/>
    </source>
</evidence>
<organism evidence="4 5">
    <name type="scientific">Dinothrombium tinctorium</name>
    <dbReference type="NCBI Taxonomy" id="1965070"/>
    <lineage>
        <taxon>Eukaryota</taxon>
        <taxon>Metazoa</taxon>
        <taxon>Ecdysozoa</taxon>
        <taxon>Arthropoda</taxon>
        <taxon>Chelicerata</taxon>
        <taxon>Arachnida</taxon>
        <taxon>Acari</taxon>
        <taxon>Acariformes</taxon>
        <taxon>Trombidiformes</taxon>
        <taxon>Prostigmata</taxon>
        <taxon>Anystina</taxon>
        <taxon>Parasitengona</taxon>
        <taxon>Trombidioidea</taxon>
        <taxon>Trombidiidae</taxon>
        <taxon>Dinothrombium</taxon>
    </lineage>
</organism>
<dbReference type="GO" id="GO:0004722">
    <property type="term" value="F:protein serine/threonine phosphatase activity"/>
    <property type="evidence" value="ECO:0007669"/>
    <property type="project" value="TreeGrafter"/>
</dbReference>
<dbReference type="PROSITE" id="PS50222">
    <property type="entry name" value="EF_HAND_2"/>
    <property type="match status" value="1"/>
</dbReference>
<dbReference type="GO" id="GO:0005737">
    <property type="term" value="C:cytoplasm"/>
    <property type="evidence" value="ECO:0007669"/>
    <property type="project" value="TreeGrafter"/>
</dbReference>